<evidence type="ECO:0000313" key="12">
    <source>
        <dbReference type="Proteomes" id="UP000294466"/>
    </source>
</evidence>
<dbReference type="GO" id="GO:0004619">
    <property type="term" value="F:phosphoglycerate mutase activity"/>
    <property type="evidence" value="ECO:0007669"/>
    <property type="project" value="UniProtKB-UniRule"/>
</dbReference>
<dbReference type="PIRSF" id="PIRSF000709">
    <property type="entry name" value="6PFK_2-Ptase"/>
    <property type="match status" value="1"/>
</dbReference>
<proteinExistence type="inferred from homology"/>
<comment type="similarity">
    <text evidence="2 6">Belongs to the phosphoglycerate mutase family. BPG-dependent PGAM subfamily.</text>
</comment>
<dbReference type="Proteomes" id="UP000294466">
    <property type="component" value="Chromosome"/>
</dbReference>
<feature type="binding site" evidence="6 8">
    <location>
        <begin position="23"/>
        <end position="24"/>
    </location>
    <ligand>
        <name>substrate</name>
    </ligand>
</feature>
<evidence type="ECO:0000256" key="9">
    <source>
        <dbReference type="PIRSR" id="PIRSR613078-3"/>
    </source>
</evidence>
<dbReference type="AlphaFoldDB" id="A0A451CX19"/>
<feature type="site" description="Transition state stabilizer" evidence="6 9">
    <location>
        <position position="184"/>
    </location>
</feature>
<keyword evidence="4 6" id="KW-0324">Glycolysis</keyword>
<dbReference type="HAMAP" id="MF_01039">
    <property type="entry name" value="PGAM_GpmA"/>
    <property type="match status" value="1"/>
</dbReference>
<dbReference type="EC" id="5.4.2.11" evidence="6 10"/>
<dbReference type="CDD" id="cd07067">
    <property type="entry name" value="HP_PGM_like"/>
    <property type="match status" value="1"/>
</dbReference>
<protein>
    <recommendedName>
        <fullName evidence="6 10">2,3-bisphosphoglycerate-dependent phosphoglycerate mutase</fullName>
        <shortName evidence="6">BPG-dependent PGAM</shortName>
        <shortName evidence="6">PGAM</shortName>
        <shortName evidence="6">Phosphoglyceromutase</shortName>
        <shortName evidence="6">dPGM</shortName>
        <ecNumber evidence="6 10">5.4.2.11</ecNumber>
    </recommendedName>
</protein>
<dbReference type="InterPro" id="IPR013078">
    <property type="entry name" value="His_Pase_superF_clade-1"/>
</dbReference>
<dbReference type="FunFam" id="3.40.50.1240:FF:000003">
    <property type="entry name" value="2,3-bisphosphoglycerate-dependent phosphoglycerate mutase"/>
    <property type="match status" value="1"/>
</dbReference>
<feature type="active site" description="Proton donor/acceptor" evidence="6 7">
    <location>
        <position position="89"/>
    </location>
</feature>
<dbReference type="SMART" id="SM00855">
    <property type="entry name" value="PGAM"/>
    <property type="match status" value="1"/>
</dbReference>
<dbReference type="InterPro" id="IPR001345">
    <property type="entry name" value="PG/BPGM_mutase_AS"/>
</dbReference>
<feature type="binding site" evidence="6 8">
    <location>
        <begin position="10"/>
        <end position="17"/>
    </location>
    <ligand>
        <name>substrate</name>
    </ligand>
</feature>
<gene>
    <name evidence="6 11" type="primary">gpmA</name>
    <name evidence="11" type="ORF">BUCISPPS3390_198</name>
</gene>
<dbReference type="Pfam" id="PF00300">
    <property type="entry name" value="His_Phos_1"/>
    <property type="match status" value="2"/>
</dbReference>
<dbReference type="NCBIfam" id="TIGR01258">
    <property type="entry name" value="pgm_1"/>
    <property type="match status" value="1"/>
</dbReference>
<dbReference type="InterPro" id="IPR005952">
    <property type="entry name" value="Phosphogly_mut1"/>
</dbReference>
<comment type="catalytic activity">
    <reaction evidence="1 6 10">
        <text>(2R)-2-phosphoglycerate = (2R)-3-phosphoglycerate</text>
        <dbReference type="Rhea" id="RHEA:15901"/>
        <dbReference type="ChEBI" id="CHEBI:58272"/>
        <dbReference type="ChEBI" id="CHEBI:58289"/>
        <dbReference type="EC" id="5.4.2.11"/>
    </reaction>
</comment>
<evidence type="ECO:0000256" key="6">
    <source>
        <dbReference type="HAMAP-Rule" id="MF_01039"/>
    </source>
</evidence>
<evidence type="ECO:0000256" key="4">
    <source>
        <dbReference type="ARBA" id="ARBA00023152"/>
    </source>
</evidence>
<feature type="active site" description="Tele-phosphohistidine intermediate" evidence="6 7">
    <location>
        <position position="11"/>
    </location>
</feature>
<keyword evidence="3 6" id="KW-0312">Gluconeogenesis</keyword>
<name>A0A451CX19_9GAMM</name>
<comment type="pathway">
    <text evidence="6 10">Carbohydrate degradation; glycolysis; pyruvate from D-glyceraldehyde 3-phosphate: step 3/5.</text>
</comment>
<reference evidence="11 12" key="1">
    <citation type="submission" date="2019-02" db="EMBL/GenBank/DDBJ databases">
        <authorList>
            <person name="Manzano-Marin A."/>
            <person name="Manzano-Marin A."/>
        </authorList>
    </citation>
    <scope>NUCLEOTIDE SEQUENCE [LARGE SCALE GENOMIC DNA]</scope>
    <source>
        <strain evidence="11 12">BuCisplendens/pseudotsugae</strain>
    </source>
</reference>
<dbReference type="PANTHER" id="PTHR11931">
    <property type="entry name" value="PHOSPHOGLYCERATE MUTASE"/>
    <property type="match status" value="1"/>
</dbReference>
<evidence type="ECO:0000313" key="11">
    <source>
        <dbReference type="EMBL" id="VFP77776.1"/>
    </source>
</evidence>
<dbReference type="InterPro" id="IPR029033">
    <property type="entry name" value="His_PPase_superfam"/>
</dbReference>
<dbReference type="NCBIfam" id="NF010713">
    <property type="entry name" value="PRK14115.1"/>
    <property type="match status" value="1"/>
</dbReference>
<evidence type="ECO:0000256" key="7">
    <source>
        <dbReference type="PIRSR" id="PIRSR613078-1"/>
    </source>
</evidence>
<dbReference type="GO" id="GO:0006096">
    <property type="term" value="P:glycolytic process"/>
    <property type="evidence" value="ECO:0007669"/>
    <property type="project" value="UniProtKB-UniRule"/>
</dbReference>
<feature type="binding site" evidence="6 8">
    <location>
        <begin position="185"/>
        <end position="186"/>
    </location>
    <ligand>
        <name>substrate</name>
    </ligand>
</feature>
<dbReference type="UniPathway" id="UPA00109">
    <property type="reaction ID" value="UER00186"/>
</dbReference>
<evidence type="ECO:0000256" key="2">
    <source>
        <dbReference type="ARBA" id="ARBA00006717"/>
    </source>
</evidence>
<evidence type="ECO:0000256" key="1">
    <source>
        <dbReference type="ARBA" id="ARBA00000380"/>
    </source>
</evidence>
<sequence length="230" mass="27350">MKNKKIVLMRHGESQWNQLNKFTGWKDVSLSEKGKKEARHAAKILKKNKFRFDIAYTSVLKRAIHTLWIILKKLDYIWIPVHKSWKLNERNYGSLEGLNKDEVVNQYGHKQVQLWRRSFFALPPKNNNLDVIRLKNDKKYQNLKKEDLPNSENLKMTYNRVINFWKSNVLPQIQKNKKIIIVAHGNSLRALIKYLNNINDVEIEKVDISTGSPIVYEFSHDIKPLKYYYL</sequence>
<accession>A0A451CX19</accession>
<dbReference type="OrthoDB" id="9781415at2"/>
<keyword evidence="5 6" id="KW-0413">Isomerase</keyword>
<dbReference type="Gene3D" id="3.40.50.1240">
    <property type="entry name" value="Phosphoglycerate mutase-like"/>
    <property type="match status" value="1"/>
</dbReference>
<dbReference type="EMBL" id="LR217692">
    <property type="protein sequence ID" value="VFP77776.1"/>
    <property type="molecule type" value="Genomic_DNA"/>
</dbReference>
<feature type="binding site" evidence="6 8">
    <location>
        <position position="100"/>
    </location>
    <ligand>
        <name>substrate</name>
    </ligand>
</feature>
<organism evidence="11 12">
    <name type="scientific">Buchnera aphidicola</name>
    <name type="common">Cinara cf. splendens/pseudotsugae 3390</name>
    <dbReference type="NCBI Taxonomy" id="2518980"/>
    <lineage>
        <taxon>Bacteria</taxon>
        <taxon>Pseudomonadati</taxon>
        <taxon>Pseudomonadota</taxon>
        <taxon>Gammaproteobacteria</taxon>
        <taxon>Enterobacterales</taxon>
        <taxon>Erwiniaceae</taxon>
        <taxon>Buchnera</taxon>
    </lineage>
</organism>
<feature type="binding site" evidence="6 8">
    <location>
        <begin position="116"/>
        <end position="117"/>
    </location>
    <ligand>
        <name>substrate</name>
    </ligand>
</feature>
<feature type="binding site" evidence="6 8">
    <location>
        <begin position="89"/>
        <end position="92"/>
    </location>
    <ligand>
        <name>substrate</name>
    </ligand>
</feature>
<evidence type="ECO:0000256" key="3">
    <source>
        <dbReference type="ARBA" id="ARBA00022432"/>
    </source>
</evidence>
<comment type="subunit">
    <text evidence="6">Homodimer.</text>
</comment>
<dbReference type="GO" id="GO:0006094">
    <property type="term" value="P:gluconeogenesis"/>
    <property type="evidence" value="ECO:0007669"/>
    <property type="project" value="UniProtKB-UniRule"/>
</dbReference>
<evidence type="ECO:0000256" key="5">
    <source>
        <dbReference type="ARBA" id="ARBA00023235"/>
    </source>
</evidence>
<dbReference type="PROSITE" id="PS00175">
    <property type="entry name" value="PG_MUTASE"/>
    <property type="match status" value="1"/>
</dbReference>
<dbReference type="SUPFAM" id="SSF53254">
    <property type="entry name" value="Phosphoglycerate mutase-like"/>
    <property type="match status" value="1"/>
</dbReference>
<feature type="binding site" evidence="6 8">
    <location>
        <position position="62"/>
    </location>
    <ligand>
        <name>substrate</name>
    </ligand>
</feature>
<dbReference type="RefSeq" id="WP_154060805.1">
    <property type="nucleotide sequence ID" value="NZ_LR217692.1"/>
</dbReference>
<comment type="function">
    <text evidence="6 10">Catalyzes the interconversion of 2-phosphoglycerate and 3-phosphoglycerate.</text>
</comment>
<evidence type="ECO:0000256" key="8">
    <source>
        <dbReference type="PIRSR" id="PIRSR613078-2"/>
    </source>
</evidence>
<evidence type="ECO:0000256" key="10">
    <source>
        <dbReference type="RuleBase" id="RU004512"/>
    </source>
</evidence>